<dbReference type="GO" id="GO:0005886">
    <property type="term" value="C:plasma membrane"/>
    <property type="evidence" value="ECO:0007669"/>
    <property type="project" value="UniProtKB-SubCell"/>
</dbReference>
<evidence type="ECO:0000256" key="3">
    <source>
        <dbReference type="ARBA" id="ARBA00022692"/>
    </source>
</evidence>
<dbReference type="NCBIfam" id="TIGR02908">
    <property type="entry name" value="CoxD_Bacillus"/>
    <property type="match status" value="1"/>
</dbReference>
<dbReference type="Pfam" id="PF03626">
    <property type="entry name" value="COX4_pro"/>
    <property type="match status" value="1"/>
</dbReference>
<proteinExistence type="predicted"/>
<keyword evidence="5 6" id="KW-0472">Membrane</keyword>
<protein>
    <submittedName>
        <fullName evidence="7">Cytochrome c oxidase subunit IVB</fullName>
    </submittedName>
</protein>
<dbReference type="InterPro" id="IPR005171">
    <property type="entry name" value="Cyt_c_oxidase_su4_prok"/>
</dbReference>
<feature type="transmembrane region" description="Helical" evidence="6">
    <location>
        <begin position="85"/>
        <end position="106"/>
    </location>
</feature>
<keyword evidence="3 6" id="KW-0812">Transmembrane</keyword>
<feature type="transmembrane region" description="Helical" evidence="6">
    <location>
        <begin position="24"/>
        <end position="45"/>
    </location>
</feature>
<dbReference type="AlphaFoldDB" id="A0A220U6L2"/>
<accession>A0A220U6L2</accession>
<dbReference type="OrthoDB" id="2989516at2"/>
<dbReference type="EMBL" id="CP022315">
    <property type="protein sequence ID" value="ASK63612.1"/>
    <property type="molecule type" value="Genomic_DNA"/>
</dbReference>
<evidence type="ECO:0000256" key="6">
    <source>
        <dbReference type="SAM" id="Phobius"/>
    </source>
</evidence>
<dbReference type="RefSeq" id="WP_089062871.1">
    <property type="nucleotide sequence ID" value="NZ_CP022315.1"/>
</dbReference>
<keyword evidence="8" id="KW-1185">Reference proteome</keyword>
<evidence type="ECO:0000313" key="8">
    <source>
        <dbReference type="Proteomes" id="UP000198312"/>
    </source>
</evidence>
<evidence type="ECO:0000256" key="2">
    <source>
        <dbReference type="ARBA" id="ARBA00022475"/>
    </source>
</evidence>
<comment type="subcellular location">
    <subcellularLocation>
        <location evidence="1">Cell membrane</location>
        <topology evidence="1">Multi-pass membrane protein</topology>
    </subcellularLocation>
</comment>
<feature type="transmembrane region" description="Helical" evidence="6">
    <location>
        <begin position="51"/>
        <end position="73"/>
    </location>
</feature>
<dbReference type="Proteomes" id="UP000198312">
    <property type="component" value="Chromosome"/>
</dbReference>
<keyword evidence="2" id="KW-1003">Cell membrane</keyword>
<keyword evidence="4 6" id="KW-1133">Transmembrane helix</keyword>
<sequence length="107" mass="12342">MTENTSSKKVDTFQKRKNKEEMKYQLITFGLMIIFTLVAFGLVVGELMPKMFVIPTILLLAIVQVAFQFYYFMHMKHSGHEMPSVMIYGGIWAAILTVTALSVLTWW</sequence>
<evidence type="ECO:0000256" key="4">
    <source>
        <dbReference type="ARBA" id="ARBA00022989"/>
    </source>
</evidence>
<evidence type="ECO:0000256" key="5">
    <source>
        <dbReference type="ARBA" id="ARBA00023136"/>
    </source>
</evidence>
<dbReference type="InterPro" id="IPR014257">
    <property type="entry name" value="Cyt_c_oxidase_su4_bacillaceae"/>
</dbReference>
<organism evidence="7 8">
    <name type="scientific">Virgibacillus phasianinus</name>
    <dbReference type="NCBI Taxonomy" id="2017483"/>
    <lineage>
        <taxon>Bacteria</taxon>
        <taxon>Bacillati</taxon>
        <taxon>Bacillota</taxon>
        <taxon>Bacilli</taxon>
        <taxon>Bacillales</taxon>
        <taxon>Bacillaceae</taxon>
        <taxon>Virgibacillus</taxon>
    </lineage>
</organism>
<evidence type="ECO:0000313" key="7">
    <source>
        <dbReference type="EMBL" id="ASK63612.1"/>
    </source>
</evidence>
<dbReference type="KEGG" id="vil:CFK37_16320"/>
<reference evidence="7 8" key="1">
    <citation type="submission" date="2017-07" db="EMBL/GenBank/DDBJ databases">
        <title>Virgibacillus sp. LM2416.</title>
        <authorList>
            <person name="Tak E.J."/>
            <person name="Bae J.-W."/>
        </authorList>
    </citation>
    <scope>NUCLEOTIDE SEQUENCE [LARGE SCALE GENOMIC DNA]</scope>
    <source>
        <strain evidence="7 8">LM2416</strain>
    </source>
</reference>
<name>A0A220U6L2_9BACI</name>
<gene>
    <name evidence="7" type="primary">ctaF</name>
    <name evidence="7" type="ORF">CFK37_16320</name>
</gene>
<evidence type="ECO:0000256" key="1">
    <source>
        <dbReference type="ARBA" id="ARBA00004651"/>
    </source>
</evidence>